<dbReference type="RefSeq" id="WP_319952354.1">
    <property type="nucleotide sequence ID" value="NZ_JAXAVX010000001.1"/>
</dbReference>
<reference evidence="2 3" key="1">
    <citation type="submission" date="2023-11" db="EMBL/GenBank/DDBJ databases">
        <authorList>
            <person name="Xu M."/>
            <person name="Jiang T."/>
        </authorList>
    </citation>
    <scope>NUCLEOTIDE SEQUENCE [LARGE SCALE GENOMIC DNA]</scope>
    <source>
        <strain evidence="2 3">SD</strain>
    </source>
</reference>
<protein>
    <recommendedName>
        <fullName evidence="4">Secreted protein</fullName>
    </recommendedName>
</protein>
<name>A0ABU4VEL6_9ACTN</name>
<evidence type="ECO:0000256" key="1">
    <source>
        <dbReference type="SAM" id="Phobius"/>
    </source>
</evidence>
<evidence type="ECO:0000313" key="3">
    <source>
        <dbReference type="Proteomes" id="UP001277761"/>
    </source>
</evidence>
<keyword evidence="1" id="KW-0472">Membrane</keyword>
<dbReference type="Proteomes" id="UP001277761">
    <property type="component" value="Unassembled WGS sequence"/>
</dbReference>
<proteinExistence type="predicted"/>
<feature type="transmembrane region" description="Helical" evidence="1">
    <location>
        <begin position="52"/>
        <end position="76"/>
    </location>
</feature>
<evidence type="ECO:0000313" key="2">
    <source>
        <dbReference type="EMBL" id="MDX8150202.1"/>
    </source>
</evidence>
<keyword evidence="3" id="KW-1185">Reference proteome</keyword>
<keyword evidence="1" id="KW-1133">Transmembrane helix</keyword>
<gene>
    <name evidence="2" type="ORF">SK069_01225</name>
</gene>
<keyword evidence="1" id="KW-0812">Transmembrane</keyword>
<accession>A0ABU4VEL6</accession>
<organism evidence="2 3">
    <name type="scientific">Patulibacter brassicae</name>
    <dbReference type="NCBI Taxonomy" id="1705717"/>
    <lineage>
        <taxon>Bacteria</taxon>
        <taxon>Bacillati</taxon>
        <taxon>Actinomycetota</taxon>
        <taxon>Thermoleophilia</taxon>
        <taxon>Solirubrobacterales</taxon>
        <taxon>Patulibacteraceae</taxon>
        <taxon>Patulibacter</taxon>
    </lineage>
</organism>
<sequence length="120" mass="12717">MGPMAIRAHLARTNQRLLALLAVLVLAGSVVAHHGAPHSMGAMDHGGGDHQTAAAAMCVGTIAATIAIVGLVATVVRRRRRRTLRPVRALLPVVVRLVPTAPLARARSSPLYLQYAVLRR</sequence>
<comment type="caution">
    <text evidence="2">The sequence shown here is derived from an EMBL/GenBank/DDBJ whole genome shotgun (WGS) entry which is preliminary data.</text>
</comment>
<evidence type="ECO:0008006" key="4">
    <source>
        <dbReference type="Google" id="ProtNLM"/>
    </source>
</evidence>
<dbReference type="EMBL" id="JAXAVX010000001">
    <property type="protein sequence ID" value="MDX8150202.1"/>
    <property type="molecule type" value="Genomic_DNA"/>
</dbReference>